<keyword evidence="1" id="KW-0175">Coiled coil</keyword>
<evidence type="ECO:0000313" key="2">
    <source>
        <dbReference type="Proteomes" id="UP000504606"/>
    </source>
</evidence>
<dbReference type="Proteomes" id="UP000504606">
    <property type="component" value="Unplaced"/>
</dbReference>
<dbReference type="PANTHER" id="PTHR11505">
    <property type="entry name" value="L1 TRANSPOSABLE ELEMENT-RELATED"/>
    <property type="match status" value="1"/>
</dbReference>
<gene>
    <name evidence="3" type="primary">LOC127751197</name>
</gene>
<name>A0A9C6X721_FRAOC</name>
<evidence type="ECO:0000256" key="1">
    <source>
        <dbReference type="SAM" id="Coils"/>
    </source>
</evidence>
<sequence>MTTRTGKSAKVGDMNRGELETLIAEAVAAAILPLSSRIDKLCSEVEKLKEELTEKDTKIKLLESSVHNKCDELEQYGRRNNIRIFGVPEANSENTDDLVIDVARKINVTLEKWNIDRSHRVGKAGGDRPRPILVKFTSYGARRAVFQAKKQLKSTRITIREDLTQARLSLMRKTMDSYSEKNVWSSDGAIMVKVGAVVRPLRVRTEEDLASLLVRHPPVGV</sequence>
<organism evidence="2 3">
    <name type="scientific">Frankliniella occidentalis</name>
    <name type="common">Western flower thrips</name>
    <name type="synonym">Euthrips occidentalis</name>
    <dbReference type="NCBI Taxonomy" id="133901"/>
    <lineage>
        <taxon>Eukaryota</taxon>
        <taxon>Metazoa</taxon>
        <taxon>Ecdysozoa</taxon>
        <taxon>Arthropoda</taxon>
        <taxon>Hexapoda</taxon>
        <taxon>Insecta</taxon>
        <taxon>Pterygota</taxon>
        <taxon>Neoptera</taxon>
        <taxon>Paraneoptera</taxon>
        <taxon>Thysanoptera</taxon>
        <taxon>Terebrantia</taxon>
        <taxon>Thripoidea</taxon>
        <taxon>Thripidae</taxon>
        <taxon>Frankliniella</taxon>
    </lineage>
</organism>
<accession>A0A9C6X721</accession>
<dbReference type="KEGG" id="foc:127751197"/>
<dbReference type="GeneID" id="127751197"/>
<evidence type="ECO:0000313" key="3">
    <source>
        <dbReference type="RefSeq" id="XP_052130284.1"/>
    </source>
</evidence>
<protein>
    <submittedName>
        <fullName evidence="3">Uncharacterized protein LOC127751197</fullName>
    </submittedName>
</protein>
<dbReference type="Gene3D" id="3.30.70.1820">
    <property type="entry name" value="L1 transposable element, RRM domain"/>
    <property type="match status" value="1"/>
</dbReference>
<keyword evidence="2" id="KW-1185">Reference proteome</keyword>
<dbReference type="InterPro" id="IPR004244">
    <property type="entry name" value="Transposase_22"/>
</dbReference>
<dbReference type="FunFam" id="3.30.70.1820:FF:000005">
    <property type="entry name" value="Predicted protein"/>
    <property type="match status" value="1"/>
</dbReference>
<feature type="coiled-coil region" evidence="1">
    <location>
        <begin position="38"/>
        <end position="65"/>
    </location>
</feature>
<reference evidence="3" key="1">
    <citation type="submission" date="2025-08" db="UniProtKB">
        <authorList>
            <consortium name="RefSeq"/>
        </authorList>
    </citation>
    <scope>IDENTIFICATION</scope>
    <source>
        <tissue evidence="3">Whole organism</tissue>
    </source>
</reference>
<dbReference type="AlphaFoldDB" id="A0A9C6X721"/>
<dbReference type="RefSeq" id="XP_052130284.1">
    <property type="nucleotide sequence ID" value="XM_052274324.1"/>
</dbReference>
<proteinExistence type="predicted"/>